<dbReference type="PANTHER" id="PTHR34069:SF2">
    <property type="entry name" value="BETA-KETOACYL-[ACYL-CARRIER-PROTEIN] SYNTHASE III"/>
    <property type="match status" value="1"/>
</dbReference>
<evidence type="ECO:0000313" key="6">
    <source>
        <dbReference type="Proteomes" id="UP000621436"/>
    </source>
</evidence>
<keyword evidence="2" id="KW-0012">Acyltransferase</keyword>
<feature type="domain" description="Beta-ketoacyl-[acyl-carrier-protein] synthase III N-terminal" evidence="4">
    <location>
        <begin position="114"/>
        <end position="195"/>
    </location>
</feature>
<name>A0A931ASC3_9FIRM</name>
<dbReference type="CDD" id="cd00827">
    <property type="entry name" value="init_cond_enzymes"/>
    <property type="match status" value="1"/>
</dbReference>
<evidence type="ECO:0000256" key="2">
    <source>
        <dbReference type="ARBA" id="ARBA00023315"/>
    </source>
</evidence>
<evidence type="ECO:0000259" key="3">
    <source>
        <dbReference type="Pfam" id="PF08541"/>
    </source>
</evidence>
<evidence type="ECO:0000259" key="4">
    <source>
        <dbReference type="Pfam" id="PF08545"/>
    </source>
</evidence>
<dbReference type="PANTHER" id="PTHR34069">
    <property type="entry name" value="3-OXOACYL-[ACYL-CARRIER-PROTEIN] SYNTHASE 3"/>
    <property type="match status" value="1"/>
</dbReference>
<dbReference type="GO" id="GO:0006633">
    <property type="term" value="P:fatty acid biosynthetic process"/>
    <property type="evidence" value="ECO:0007669"/>
    <property type="project" value="InterPro"/>
</dbReference>
<keyword evidence="6" id="KW-1185">Reference proteome</keyword>
<dbReference type="SUPFAM" id="SSF53901">
    <property type="entry name" value="Thiolase-like"/>
    <property type="match status" value="1"/>
</dbReference>
<dbReference type="Pfam" id="PF08545">
    <property type="entry name" value="ACP_syn_III"/>
    <property type="match status" value="1"/>
</dbReference>
<gene>
    <name evidence="5" type="ORF">I0Q91_09130</name>
</gene>
<protein>
    <submittedName>
        <fullName evidence="5">3-oxoacyl-ACP synthase</fullName>
    </submittedName>
</protein>
<feature type="domain" description="Beta-ketoacyl-[acyl-carrier-protein] synthase III C-terminal" evidence="3">
    <location>
        <begin position="252"/>
        <end position="339"/>
    </location>
</feature>
<dbReference type="InterPro" id="IPR013747">
    <property type="entry name" value="ACP_syn_III_C"/>
</dbReference>
<comment type="caution">
    <text evidence="5">The sequence shown here is derived from an EMBL/GenBank/DDBJ whole genome shotgun (WGS) entry which is preliminary data.</text>
</comment>
<accession>A0A931ASC3</accession>
<reference evidence="5" key="1">
    <citation type="submission" date="2020-11" db="EMBL/GenBank/DDBJ databases">
        <title>Halonatronomonas betainensis gen. nov., sp. nov. a novel haloalkaliphilic representative of the family Halanaerobiacae capable of betaine degradation.</title>
        <authorList>
            <person name="Boltyanskaya Y."/>
            <person name="Kevbrin V."/>
            <person name="Detkova E."/>
            <person name="Grouzdev D.S."/>
            <person name="Koziaeva V."/>
            <person name="Zhilina T."/>
        </authorList>
    </citation>
    <scope>NUCLEOTIDE SEQUENCE</scope>
    <source>
        <strain evidence="5">Z-7014</strain>
    </source>
</reference>
<dbReference type="GO" id="GO:0044550">
    <property type="term" value="P:secondary metabolite biosynthetic process"/>
    <property type="evidence" value="ECO:0007669"/>
    <property type="project" value="TreeGrafter"/>
</dbReference>
<evidence type="ECO:0000313" key="5">
    <source>
        <dbReference type="EMBL" id="MBF8437239.1"/>
    </source>
</evidence>
<dbReference type="GO" id="GO:0004315">
    <property type="term" value="F:3-oxoacyl-[acyl-carrier-protein] synthase activity"/>
    <property type="evidence" value="ECO:0007669"/>
    <property type="project" value="InterPro"/>
</dbReference>
<keyword evidence="1" id="KW-0808">Transferase</keyword>
<dbReference type="Pfam" id="PF08541">
    <property type="entry name" value="ACP_syn_III_C"/>
    <property type="match status" value="1"/>
</dbReference>
<dbReference type="RefSeq" id="WP_270454201.1">
    <property type="nucleotide sequence ID" value="NZ_JADPIE010000004.1"/>
</dbReference>
<dbReference type="Gene3D" id="3.40.47.10">
    <property type="match status" value="1"/>
</dbReference>
<evidence type="ECO:0000256" key="1">
    <source>
        <dbReference type="ARBA" id="ARBA00022679"/>
    </source>
</evidence>
<sequence length="343" mass="37712">MIKDQEHVGIIGVGIYLPSERMTAKEISKKTNGNWEEWAIREKLGINQKVVPGEKDGTQAMGVSAAKDAIKSAEIDPADIDIVLGIGEEWKEYPLTTSSIYIQEQVGAKSAWAIDVQQRCGTTVAALQMAKDLLLGNKEYDTVLIAGGYRNIDLLDYEDPKLSMMYNLGAAGGALILKKNAERNIVEGSHLISDGSLARDAGVRIGGVTNPVTKKNIDDAFKLEIFDVDHMKERLNEVSMSNWLTCIDKAFEKSGRNKSEMDYLAVLHFKPSMHEYLLDQLNLDKNQTTYLSDYGHIGQIDQILSLKLGLESGKIKSGSVISMISAGIGYAWAANVIKWGSIK</sequence>
<organism evidence="5 6">
    <name type="scientific">Halonatronomonas betaini</name>
    <dbReference type="NCBI Taxonomy" id="2778430"/>
    <lineage>
        <taxon>Bacteria</taxon>
        <taxon>Bacillati</taxon>
        <taxon>Bacillota</taxon>
        <taxon>Clostridia</taxon>
        <taxon>Halanaerobiales</taxon>
        <taxon>Halarsenatibacteraceae</taxon>
        <taxon>Halonatronomonas</taxon>
    </lineage>
</organism>
<dbReference type="NCBIfam" id="NF005308">
    <property type="entry name" value="PRK06840.1"/>
    <property type="match status" value="1"/>
</dbReference>
<dbReference type="InterPro" id="IPR016039">
    <property type="entry name" value="Thiolase-like"/>
</dbReference>
<dbReference type="InterPro" id="IPR013751">
    <property type="entry name" value="ACP_syn_III_N"/>
</dbReference>
<dbReference type="Proteomes" id="UP000621436">
    <property type="component" value="Unassembled WGS sequence"/>
</dbReference>
<proteinExistence type="predicted"/>
<dbReference type="AlphaFoldDB" id="A0A931ASC3"/>
<dbReference type="EMBL" id="JADPIE010000004">
    <property type="protein sequence ID" value="MBF8437239.1"/>
    <property type="molecule type" value="Genomic_DNA"/>
</dbReference>